<comment type="caution">
    <text evidence="1">The sequence shown here is derived from an EMBL/GenBank/DDBJ whole genome shotgun (WGS) entry which is preliminary data.</text>
</comment>
<evidence type="ECO:0008006" key="3">
    <source>
        <dbReference type="Google" id="ProtNLM"/>
    </source>
</evidence>
<evidence type="ECO:0000313" key="1">
    <source>
        <dbReference type="EMBL" id="MBL0427870.1"/>
    </source>
</evidence>
<organism evidence="1 2">
    <name type="scientific">Ramlibacter alkalitolerans</name>
    <dbReference type="NCBI Taxonomy" id="2039631"/>
    <lineage>
        <taxon>Bacteria</taxon>
        <taxon>Pseudomonadati</taxon>
        <taxon>Pseudomonadota</taxon>
        <taxon>Betaproteobacteria</taxon>
        <taxon>Burkholderiales</taxon>
        <taxon>Comamonadaceae</taxon>
        <taxon>Ramlibacter</taxon>
    </lineage>
</organism>
<proteinExistence type="predicted"/>
<dbReference type="RefSeq" id="WP_201692501.1">
    <property type="nucleotide sequence ID" value="NZ_JAEQND010000013.1"/>
</dbReference>
<protein>
    <recommendedName>
        <fullName evidence="3">Antitoxin Xre/MbcA/ParS-like toxin-binding domain-containing protein</fullName>
    </recommendedName>
</protein>
<evidence type="ECO:0000313" key="2">
    <source>
        <dbReference type="Proteomes" id="UP000622707"/>
    </source>
</evidence>
<dbReference type="Proteomes" id="UP000622707">
    <property type="component" value="Unassembled WGS sequence"/>
</dbReference>
<gene>
    <name evidence="1" type="ORF">JI746_22375</name>
</gene>
<keyword evidence="2" id="KW-1185">Reference proteome</keyword>
<dbReference type="EMBL" id="JAEQND010000013">
    <property type="protein sequence ID" value="MBL0427870.1"/>
    <property type="molecule type" value="Genomic_DNA"/>
</dbReference>
<reference evidence="1 2" key="1">
    <citation type="journal article" date="2017" name="Int. J. Syst. Evol. Microbiol.">
        <title>Ramlibacter alkalitolerans sp. nov., alkali-tolerant bacterium isolated from soil of ginseng.</title>
        <authorList>
            <person name="Lee D.H."/>
            <person name="Cha C.J."/>
        </authorList>
    </citation>
    <scope>NUCLEOTIDE SEQUENCE [LARGE SCALE GENOMIC DNA]</scope>
    <source>
        <strain evidence="1 2">KACC 19305</strain>
    </source>
</reference>
<name>A0ABS1JU99_9BURK</name>
<sequence length="66" mass="7392">MLDLRDQHQLQQLLEVLEILKDESLGTKMQFLLNGRYSLGGLTPLEAIERGRLEQVKTAAQGVVEG</sequence>
<accession>A0ABS1JU99</accession>